<dbReference type="AlphaFoldDB" id="A0A4Y2H250"/>
<proteinExistence type="predicted"/>
<organism evidence="1 2">
    <name type="scientific">Araneus ventricosus</name>
    <name type="common">Orbweaver spider</name>
    <name type="synonym">Epeira ventricosa</name>
    <dbReference type="NCBI Taxonomy" id="182803"/>
    <lineage>
        <taxon>Eukaryota</taxon>
        <taxon>Metazoa</taxon>
        <taxon>Ecdysozoa</taxon>
        <taxon>Arthropoda</taxon>
        <taxon>Chelicerata</taxon>
        <taxon>Arachnida</taxon>
        <taxon>Araneae</taxon>
        <taxon>Araneomorphae</taxon>
        <taxon>Entelegynae</taxon>
        <taxon>Araneoidea</taxon>
        <taxon>Araneidae</taxon>
        <taxon>Araneus</taxon>
    </lineage>
</organism>
<evidence type="ECO:0000313" key="1">
    <source>
        <dbReference type="EMBL" id="GBM58394.1"/>
    </source>
</evidence>
<reference evidence="1 2" key="1">
    <citation type="journal article" date="2019" name="Sci. Rep.">
        <title>Orb-weaving spider Araneus ventricosus genome elucidates the spidroin gene catalogue.</title>
        <authorList>
            <person name="Kono N."/>
            <person name="Nakamura H."/>
            <person name="Ohtoshi R."/>
            <person name="Moran D.A.P."/>
            <person name="Shinohara A."/>
            <person name="Yoshida Y."/>
            <person name="Fujiwara M."/>
            <person name="Mori M."/>
            <person name="Tomita M."/>
            <person name="Arakawa K."/>
        </authorList>
    </citation>
    <scope>NUCLEOTIDE SEQUENCE [LARGE SCALE GENOMIC DNA]</scope>
</reference>
<dbReference type="Proteomes" id="UP000499080">
    <property type="component" value="Unassembled WGS sequence"/>
</dbReference>
<keyword evidence="2" id="KW-1185">Reference proteome</keyword>
<evidence type="ECO:0000313" key="2">
    <source>
        <dbReference type="Proteomes" id="UP000499080"/>
    </source>
</evidence>
<name>A0A4Y2H250_ARAVE</name>
<sequence length="107" mass="12009">SVSSVGWSGNPFGRIHLKGNLELKKRSSSQMDDPLRIPWRQCPCVSVSLKLRLNYALNGADVHSLEIDFGGIEAQNHDSRLSDYCDRETKDNRLKVVCYARMSAVLS</sequence>
<dbReference type="EMBL" id="BGPR01001633">
    <property type="protein sequence ID" value="GBM58394.1"/>
    <property type="molecule type" value="Genomic_DNA"/>
</dbReference>
<gene>
    <name evidence="1" type="ORF">AVEN_63761_1</name>
</gene>
<comment type="caution">
    <text evidence="1">The sequence shown here is derived from an EMBL/GenBank/DDBJ whole genome shotgun (WGS) entry which is preliminary data.</text>
</comment>
<feature type="non-terminal residue" evidence="1">
    <location>
        <position position="1"/>
    </location>
</feature>
<accession>A0A4Y2H250</accession>
<protein>
    <submittedName>
        <fullName evidence="1">Uncharacterized protein</fullName>
    </submittedName>
</protein>